<dbReference type="InterPro" id="IPR001906">
    <property type="entry name" value="Terpene_synth_N"/>
</dbReference>
<dbReference type="InterPro" id="IPR005630">
    <property type="entry name" value="Terpene_synthase_metal-bd"/>
</dbReference>
<feature type="domain" description="Terpene synthase N-terminal" evidence="7">
    <location>
        <begin position="71"/>
        <end position="254"/>
    </location>
</feature>
<dbReference type="AlphaFoldDB" id="A0A6N2M007"/>
<feature type="domain" description="Terpene synthase metal-binding" evidence="8">
    <location>
        <begin position="311"/>
        <end position="560"/>
    </location>
</feature>
<dbReference type="SFLD" id="SFLDS00005">
    <property type="entry name" value="Isoprenoid_Synthase_Type_I"/>
    <property type="match status" value="1"/>
</dbReference>
<dbReference type="FunFam" id="1.10.600.10:FF:000007">
    <property type="entry name" value="Isoprene synthase, chloroplastic"/>
    <property type="match status" value="1"/>
</dbReference>
<dbReference type="InterPro" id="IPR008949">
    <property type="entry name" value="Isoprenoid_synthase_dom_sf"/>
</dbReference>
<dbReference type="GO" id="GO:0120251">
    <property type="term" value="P:hydrocarbon biosynthetic process"/>
    <property type="evidence" value="ECO:0007669"/>
    <property type="project" value="UniProtKB-ARBA"/>
</dbReference>
<keyword evidence="4" id="KW-0456">Lyase</keyword>
<evidence type="ECO:0000259" key="7">
    <source>
        <dbReference type="Pfam" id="PF01397"/>
    </source>
</evidence>
<dbReference type="InterPro" id="IPR034741">
    <property type="entry name" value="Terpene_cyclase-like_1_C"/>
</dbReference>
<dbReference type="InterPro" id="IPR008930">
    <property type="entry name" value="Terpenoid_cyclase/PrenylTrfase"/>
</dbReference>
<sequence>MAMQAHFTSNTLQRFSPFSSLSSSMTQISPSASFRFAPPKTRRTTLRAHAAPASQPEDTSRPLANFPLSVWGDRFVNMPLDDSSDIEALCVQIFKSNSIKVEAMKEDVRKLLVAETDDSVEKIDFINTLCRLGVSYHFESDIEEQIHKIFVTEPDLLDKNDYDLHTVALVFRVFRQHGYKICCDVFDKFKENDGKFKESLDAKGLLSLYEAAYLSTPGEDILDEALAFTKVQLEQSLAAESMSSHLHKQIINALKQCLHRGIPRIEARKYIDIYEGEEYRNEMLLEFAKLDYNRVQFIYQRELKDISKWWKDTNLEKEYTYARSRIVEAYVWQVIFHSEPHYARARMMHGKVIAFLAMIDDTYDAYGTKEEHRCFTDAIDRWNYGALDQLPDYLKKLYKVLLDTFSEFENDLAPEGRSYSVHYVKEEMKELVRGYHNEQNWLGHVPSMEEYFSYALTTCGVNVIAAVSFMGMGQIAKIQDFEWIQKKPRIVRAANIIGRLTGDLVTHKGFHLAYRIYNMKEEQTRAHVASSVEFYMKEHGVSERKAVAELRKKIENAWKEMNQECMKPAQVPLNLLARMLNVVRLSNVLYKDVDTFTNSEHLKTFVTQLFIDPIPL</sequence>
<comment type="cofactor">
    <cofactor evidence="1">
        <name>Mg(2+)</name>
        <dbReference type="ChEBI" id="CHEBI:18420"/>
    </cofactor>
</comment>
<gene>
    <name evidence="9" type="ORF">SVIM_LOCUS291335</name>
</gene>
<name>A0A6N2M007_SALVM</name>
<reference evidence="9" key="1">
    <citation type="submission" date="2019-03" db="EMBL/GenBank/DDBJ databases">
        <authorList>
            <person name="Mank J."/>
            <person name="Almeida P."/>
        </authorList>
    </citation>
    <scope>NUCLEOTIDE SEQUENCE</scope>
    <source>
        <strain evidence="9">78183</strain>
    </source>
</reference>
<dbReference type="GO" id="GO:0016102">
    <property type="term" value="P:diterpenoid biosynthetic process"/>
    <property type="evidence" value="ECO:0007669"/>
    <property type="project" value="InterPro"/>
</dbReference>
<dbReference type="FunFam" id="1.50.10.130:FF:000001">
    <property type="entry name" value="Isoprene synthase, chloroplastic"/>
    <property type="match status" value="1"/>
</dbReference>
<dbReference type="SFLD" id="SFLDG01019">
    <property type="entry name" value="Terpene_Cyclase_Like_1_C_Termi"/>
    <property type="match status" value="1"/>
</dbReference>
<dbReference type="GO" id="GO:0034009">
    <property type="term" value="F:isoprene synthase activity"/>
    <property type="evidence" value="ECO:0007669"/>
    <property type="project" value="UniProtKB-EC"/>
</dbReference>
<dbReference type="CDD" id="cd00684">
    <property type="entry name" value="Terpene_cyclase_plant_C1"/>
    <property type="match status" value="1"/>
</dbReference>
<dbReference type="SUPFAM" id="SSF48239">
    <property type="entry name" value="Terpenoid cyclases/Protein prenyltransferases"/>
    <property type="match status" value="1"/>
</dbReference>
<accession>A0A6N2M007</accession>
<dbReference type="Pfam" id="PF03936">
    <property type="entry name" value="Terpene_synth_C"/>
    <property type="match status" value="1"/>
</dbReference>
<dbReference type="InterPro" id="IPR044814">
    <property type="entry name" value="Terpene_cyclase_plant_C1"/>
</dbReference>
<dbReference type="EMBL" id="CAADRP010001636">
    <property type="protein sequence ID" value="VFU46078.1"/>
    <property type="molecule type" value="Genomic_DNA"/>
</dbReference>
<organism evidence="9">
    <name type="scientific">Salix viminalis</name>
    <name type="common">Common osier</name>
    <name type="synonym">Basket willow</name>
    <dbReference type="NCBI Taxonomy" id="40686"/>
    <lineage>
        <taxon>Eukaryota</taxon>
        <taxon>Viridiplantae</taxon>
        <taxon>Streptophyta</taxon>
        <taxon>Embryophyta</taxon>
        <taxon>Tracheophyta</taxon>
        <taxon>Spermatophyta</taxon>
        <taxon>Magnoliopsida</taxon>
        <taxon>eudicotyledons</taxon>
        <taxon>Gunneridae</taxon>
        <taxon>Pentapetalae</taxon>
        <taxon>rosids</taxon>
        <taxon>fabids</taxon>
        <taxon>Malpighiales</taxon>
        <taxon>Salicaceae</taxon>
        <taxon>Saliceae</taxon>
        <taxon>Salix</taxon>
    </lineage>
</organism>
<dbReference type="EC" id="4.2.3.27" evidence="5"/>
<evidence type="ECO:0000256" key="5">
    <source>
        <dbReference type="ARBA" id="ARBA00066664"/>
    </source>
</evidence>
<keyword evidence="3" id="KW-0460">Magnesium</keyword>
<dbReference type="Gene3D" id="1.10.600.10">
    <property type="entry name" value="Farnesyl Diphosphate Synthase"/>
    <property type="match status" value="1"/>
</dbReference>
<evidence type="ECO:0000256" key="4">
    <source>
        <dbReference type="ARBA" id="ARBA00023239"/>
    </source>
</evidence>
<evidence type="ECO:0000256" key="6">
    <source>
        <dbReference type="ARBA" id="ARBA00067923"/>
    </source>
</evidence>
<dbReference type="InterPro" id="IPR050148">
    <property type="entry name" value="Terpene_synthase-like"/>
</dbReference>
<dbReference type="InterPro" id="IPR036965">
    <property type="entry name" value="Terpene_synth_N_sf"/>
</dbReference>
<dbReference type="PANTHER" id="PTHR31225:SF93">
    <property type="entry name" value="ALPHA-HUMULENE_(-)-(E)-BETA-CARYOPHYLLENE SYNTHASE"/>
    <property type="match status" value="1"/>
</dbReference>
<dbReference type="PANTHER" id="PTHR31225">
    <property type="entry name" value="OS04G0344100 PROTEIN-RELATED"/>
    <property type="match status" value="1"/>
</dbReference>
<keyword evidence="2" id="KW-0479">Metal-binding</keyword>
<evidence type="ECO:0000256" key="2">
    <source>
        <dbReference type="ARBA" id="ARBA00022723"/>
    </source>
</evidence>
<evidence type="ECO:0000259" key="8">
    <source>
        <dbReference type="Pfam" id="PF03936"/>
    </source>
</evidence>
<protein>
    <recommendedName>
        <fullName evidence="6">Isoprene synthase, chloroplastic</fullName>
        <ecNumber evidence="5">4.2.3.27</ecNumber>
    </recommendedName>
</protein>
<evidence type="ECO:0000256" key="1">
    <source>
        <dbReference type="ARBA" id="ARBA00001946"/>
    </source>
</evidence>
<dbReference type="Pfam" id="PF01397">
    <property type="entry name" value="Terpene_synth"/>
    <property type="match status" value="1"/>
</dbReference>
<dbReference type="Gene3D" id="1.50.10.130">
    <property type="entry name" value="Terpene synthase, N-terminal domain"/>
    <property type="match status" value="1"/>
</dbReference>
<dbReference type="SUPFAM" id="SSF48576">
    <property type="entry name" value="Terpenoid synthases"/>
    <property type="match status" value="1"/>
</dbReference>
<evidence type="ECO:0000256" key="3">
    <source>
        <dbReference type="ARBA" id="ARBA00022842"/>
    </source>
</evidence>
<proteinExistence type="predicted"/>
<evidence type="ECO:0000313" key="9">
    <source>
        <dbReference type="EMBL" id="VFU46078.1"/>
    </source>
</evidence>
<dbReference type="GO" id="GO:0000287">
    <property type="term" value="F:magnesium ion binding"/>
    <property type="evidence" value="ECO:0007669"/>
    <property type="project" value="InterPro"/>
</dbReference>